<feature type="non-terminal residue" evidence="1">
    <location>
        <position position="187"/>
    </location>
</feature>
<dbReference type="Proteomes" id="UP000192578">
    <property type="component" value="Unassembled WGS sequence"/>
</dbReference>
<dbReference type="EMBL" id="MTYJ01000786">
    <property type="protein sequence ID" value="OWA55436.1"/>
    <property type="molecule type" value="Genomic_DNA"/>
</dbReference>
<dbReference type="AlphaFoldDB" id="A0A9X6NRQ0"/>
<protein>
    <submittedName>
        <fullName evidence="1">Uncharacterized protein</fullName>
    </submittedName>
</protein>
<organism evidence="1 2">
    <name type="scientific">Hypsibius exemplaris</name>
    <name type="common">Freshwater tardigrade</name>
    <dbReference type="NCBI Taxonomy" id="2072580"/>
    <lineage>
        <taxon>Eukaryota</taxon>
        <taxon>Metazoa</taxon>
        <taxon>Ecdysozoa</taxon>
        <taxon>Tardigrada</taxon>
        <taxon>Eutardigrada</taxon>
        <taxon>Parachela</taxon>
        <taxon>Hypsibioidea</taxon>
        <taxon>Hypsibiidae</taxon>
        <taxon>Hypsibius</taxon>
    </lineage>
</organism>
<sequence length="187" mass="20650">SCLCGDLSEVLPITLSATNGIVQKFHRLAQTTAESDVYGFEAKYNFHEKIYECAKSSRSHAQGALYIATKRNVSQANTFHHLQCDWSVEVSSKFYIAIDVRLWDSDKSSKRVKNQLAQYTPCEDLKIITLQIPLGRVLASGCCVGFGRCRLRFCLGVSSEVLLEFFLDAFCLTVSACGGSSSTGLLQ</sequence>
<gene>
    <name evidence="1" type="ORF">BV898_19823</name>
</gene>
<keyword evidence="2" id="KW-1185">Reference proteome</keyword>
<evidence type="ECO:0000313" key="1">
    <source>
        <dbReference type="EMBL" id="OWA55436.1"/>
    </source>
</evidence>
<evidence type="ECO:0000313" key="2">
    <source>
        <dbReference type="Proteomes" id="UP000192578"/>
    </source>
</evidence>
<name>A0A9X6NRQ0_HYPEX</name>
<comment type="caution">
    <text evidence="1">The sequence shown here is derived from an EMBL/GenBank/DDBJ whole genome shotgun (WGS) entry which is preliminary data.</text>
</comment>
<reference evidence="2" key="1">
    <citation type="submission" date="2017-01" db="EMBL/GenBank/DDBJ databases">
        <title>Comparative genomics of anhydrobiosis in the tardigrade Hypsibius dujardini.</title>
        <authorList>
            <person name="Yoshida Y."/>
            <person name="Koutsovoulos G."/>
            <person name="Laetsch D."/>
            <person name="Stevens L."/>
            <person name="Kumar S."/>
            <person name="Horikawa D."/>
            <person name="Ishino K."/>
            <person name="Komine S."/>
            <person name="Tomita M."/>
            <person name="Blaxter M."/>
            <person name="Arakawa K."/>
        </authorList>
    </citation>
    <scope>NUCLEOTIDE SEQUENCE [LARGE SCALE GENOMIC DNA]</scope>
    <source>
        <strain evidence="2">Z151</strain>
    </source>
</reference>
<proteinExistence type="predicted"/>
<accession>A0A9X6NRQ0</accession>